<evidence type="ECO:0000313" key="10">
    <source>
        <dbReference type="Proteomes" id="UP000325286"/>
    </source>
</evidence>
<feature type="transmembrane region" description="Helical" evidence="8">
    <location>
        <begin position="197"/>
        <end position="227"/>
    </location>
</feature>
<proteinExistence type="predicted"/>
<keyword evidence="10" id="KW-1185">Reference proteome</keyword>
<feature type="transmembrane region" description="Helical" evidence="8">
    <location>
        <begin position="148"/>
        <end position="166"/>
    </location>
</feature>
<keyword evidence="3" id="KW-0328">Glycosyltransferase</keyword>
<evidence type="ECO:0000256" key="8">
    <source>
        <dbReference type="SAM" id="Phobius"/>
    </source>
</evidence>
<evidence type="ECO:0000256" key="7">
    <source>
        <dbReference type="ARBA" id="ARBA00023136"/>
    </source>
</evidence>
<dbReference type="GO" id="GO:0005886">
    <property type="term" value="C:plasma membrane"/>
    <property type="evidence" value="ECO:0007669"/>
    <property type="project" value="UniProtKB-SubCell"/>
</dbReference>
<evidence type="ECO:0000256" key="2">
    <source>
        <dbReference type="ARBA" id="ARBA00022475"/>
    </source>
</evidence>
<dbReference type="InterPro" id="IPR050297">
    <property type="entry name" value="LipidA_mod_glycosyltrf_83"/>
</dbReference>
<keyword evidence="7 8" id="KW-0472">Membrane</keyword>
<evidence type="ECO:0000313" key="9">
    <source>
        <dbReference type="EMBL" id="QEG38667.1"/>
    </source>
</evidence>
<reference evidence="9 10" key="1">
    <citation type="submission" date="2019-08" db="EMBL/GenBank/DDBJ databases">
        <title>Deep-cultivation of Planctomycetes and their phenomic and genomic characterization uncovers novel biology.</title>
        <authorList>
            <person name="Wiegand S."/>
            <person name="Jogler M."/>
            <person name="Boedeker C."/>
            <person name="Pinto D."/>
            <person name="Vollmers J."/>
            <person name="Rivas-Marin E."/>
            <person name="Kohn T."/>
            <person name="Peeters S.H."/>
            <person name="Heuer A."/>
            <person name="Rast P."/>
            <person name="Oberbeckmann S."/>
            <person name="Bunk B."/>
            <person name="Jeske O."/>
            <person name="Meyerdierks A."/>
            <person name="Storesund J.E."/>
            <person name="Kallscheuer N."/>
            <person name="Luecker S."/>
            <person name="Lage O.M."/>
            <person name="Pohl T."/>
            <person name="Merkel B.J."/>
            <person name="Hornburger P."/>
            <person name="Mueller R.-W."/>
            <person name="Bruemmer F."/>
            <person name="Labrenz M."/>
            <person name="Spormann A.M."/>
            <person name="Op den Camp H."/>
            <person name="Overmann J."/>
            <person name="Amann R."/>
            <person name="Jetten M.S.M."/>
            <person name="Mascher T."/>
            <person name="Medema M.H."/>
            <person name="Devos D.P."/>
            <person name="Kaster A.-K."/>
            <person name="Ovreas L."/>
            <person name="Rohde M."/>
            <person name="Galperin M.Y."/>
            <person name="Jogler C."/>
        </authorList>
    </citation>
    <scope>NUCLEOTIDE SEQUENCE [LARGE SCALE GENOMIC DNA]</scope>
    <source>
        <strain evidence="9 10">UC8</strain>
    </source>
</reference>
<feature type="transmembrane region" description="Helical" evidence="8">
    <location>
        <begin position="102"/>
        <end position="120"/>
    </location>
</feature>
<evidence type="ECO:0008006" key="11">
    <source>
        <dbReference type="Google" id="ProtNLM"/>
    </source>
</evidence>
<evidence type="ECO:0000256" key="3">
    <source>
        <dbReference type="ARBA" id="ARBA00022676"/>
    </source>
</evidence>
<dbReference type="OrthoDB" id="1804143at2"/>
<evidence type="ECO:0000256" key="4">
    <source>
        <dbReference type="ARBA" id="ARBA00022679"/>
    </source>
</evidence>
<dbReference type="RefSeq" id="WP_148080074.1">
    <property type="nucleotide sequence ID" value="NZ_CP042914.1"/>
</dbReference>
<keyword evidence="5 8" id="KW-0812">Transmembrane</keyword>
<dbReference type="PANTHER" id="PTHR33908:SF11">
    <property type="entry name" value="MEMBRANE PROTEIN"/>
    <property type="match status" value="1"/>
</dbReference>
<feature type="transmembrane region" description="Helical" evidence="8">
    <location>
        <begin position="317"/>
        <end position="336"/>
    </location>
</feature>
<feature type="transmembrane region" description="Helical" evidence="8">
    <location>
        <begin position="44"/>
        <end position="63"/>
    </location>
</feature>
<protein>
    <recommendedName>
        <fullName evidence="11">Glycosyltransferase RgtA/B/C/D-like domain-containing protein</fullName>
    </recommendedName>
</protein>
<name>A0A5B9QHR8_9BACT</name>
<feature type="transmembrane region" description="Helical" evidence="8">
    <location>
        <begin position="373"/>
        <end position="390"/>
    </location>
</feature>
<dbReference type="EMBL" id="CP042914">
    <property type="protein sequence ID" value="QEG38667.1"/>
    <property type="molecule type" value="Genomic_DNA"/>
</dbReference>
<dbReference type="GO" id="GO:0009103">
    <property type="term" value="P:lipopolysaccharide biosynthetic process"/>
    <property type="evidence" value="ECO:0007669"/>
    <property type="project" value="UniProtKB-ARBA"/>
</dbReference>
<dbReference type="AlphaFoldDB" id="A0A5B9QHR8"/>
<keyword evidence="6 8" id="KW-1133">Transmembrane helix</keyword>
<sequence>MATSTIDPGPLASSLPVSGDVARAGVSPDTIWWHYHGRDAQRNVFFTALGLRLLVVLATIAFSDQLGSLSRDSIQYDVRGRDIADQYLTGTNNWALWIDHGWFQFIGLVYFLFGPFLILIQLLNVFMSALSAAMVCRIAYLVTENRAATLLSGFAMALFPSIAWYCSLPLKDAAGIFALTAICLGILLLSVPRNRQGWYWIAGGLLLLMCLRVYLVPICAGCVALCLLPGRLPGGFRGVLKWGCVALGFAVVVYMVASVAGVDLTRIVIDYNQEDQTARYFDLSYINNVRDGMNSGSGRMYTYDHESQYGHGILNDIRLFGTGVFFFIFSIDIFNIGQARQLAALPEFLFFACCLPYLLVGVVKGWNRSPQRVLPLILFGLALIVVYSSMTTNMGAMYRWRMQALPFLIVLITYGAILWRKGPLYAVMAPYELKRNR</sequence>
<evidence type="ECO:0000256" key="5">
    <source>
        <dbReference type="ARBA" id="ARBA00022692"/>
    </source>
</evidence>
<organism evidence="9 10">
    <name type="scientific">Roseimaritima ulvae</name>
    <dbReference type="NCBI Taxonomy" id="980254"/>
    <lineage>
        <taxon>Bacteria</taxon>
        <taxon>Pseudomonadati</taxon>
        <taxon>Planctomycetota</taxon>
        <taxon>Planctomycetia</taxon>
        <taxon>Pirellulales</taxon>
        <taxon>Pirellulaceae</taxon>
        <taxon>Roseimaritima</taxon>
    </lineage>
</organism>
<dbReference type="KEGG" id="rul:UC8_06250"/>
<keyword evidence="4" id="KW-0808">Transferase</keyword>
<feature type="transmembrane region" description="Helical" evidence="8">
    <location>
        <begin position="239"/>
        <end position="257"/>
    </location>
</feature>
<feature type="transmembrane region" description="Helical" evidence="8">
    <location>
        <begin position="173"/>
        <end position="191"/>
    </location>
</feature>
<feature type="transmembrane region" description="Helical" evidence="8">
    <location>
        <begin position="348"/>
        <end position="367"/>
    </location>
</feature>
<keyword evidence="2" id="KW-1003">Cell membrane</keyword>
<dbReference type="GO" id="GO:0016763">
    <property type="term" value="F:pentosyltransferase activity"/>
    <property type="evidence" value="ECO:0007669"/>
    <property type="project" value="TreeGrafter"/>
</dbReference>
<gene>
    <name evidence="9" type="ORF">UC8_06250</name>
</gene>
<dbReference type="Proteomes" id="UP000325286">
    <property type="component" value="Chromosome"/>
</dbReference>
<evidence type="ECO:0000256" key="6">
    <source>
        <dbReference type="ARBA" id="ARBA00022989"/>
    </source>
</evidence>
<evidence type="ECO:0000256" key="1">
    <source>
        <dbReference type="ARBA" id="ARBA00004651"/>
    </source>
</evidence>
<accession>A0A5B9QHR8</accession>
<dbReference type="PANTHER" id="PTHR33908">
    <property type="entry name" value="MANNOSYLTRANSFERASE YKCB-RELATED"/>
    <property type="match status" value="1"/>
</dbReference>
<feature type="transmembrane region" description="Helical" evidence="8">
    <location>
        <begin position="402"/>
        <end position="419"/>
    </location>
</feature>
<comment type="subcellular location">
    <subcellularLocation>
        <location evidence="1">Cell membrane</location>
        <topology evidence="1">Multi-pass membrane protein</topology>
    </subcellularLocation>
</comment>